<organism evidence="2 3">
    <name type="scientific">Alienimonas chondri</name>
    <dbReference type="NCBI Taxonomy" id="2681879"/>
    <lineage>
        <taxon>Bacteria</taxon>
        <taxon>Pseudomonadati</taxon>
        <taxon>Planctomycetota</taxon>
        <taxon>Planctomycetia</taxon>
        <taxon>Planctomycetales</taxon>
        <taxon>Planctomycetaceae</taxon>
        <taxon>Alienimonas</taxon>
    </lineage>
</organism>
<comment type="caution">
    <text evidence="2">The sequence shown here is derived from an EMBL/GenBank/DDBJ whole genome shotgun (WGS) entry which is preliminary data.</text>
</comment>
<feature type="domain" description="Autotransporter" evidence="1">
    <location>
        <begin position="1240"/>
        <end position="1526"/>
    </location>
</feature>
<sequence length="1526" mass="150089">MDVPPRMRRIVGLRFPGALIAARVADRLRSVRGVRWGAAAALAAASLPSVASGQLTVDSAAFPAGVAPYQVSGTEDYSSAGDFTVESGAGLEVQGPSGHLITDAFFQAGTTDIFSGGLLTVNAGLDFTNSGGTTTVAGTLNSGRNIIVSGGDLIAQVGGTITGAALSQTGFGDFTTAGDVNLSGAATIAGTGAQLSVTGGTFDAASLALSANGDATTNGTVTIAGATTVDSNLSHLTVQGGQFNTGSLALTNAGDATFNGDVNVTGAATLTGAGSQLQVNGGTFDAASLGLSGDAGAYLNGDVNVTGALTVDGTGSLLSQVSGTLDAGSLALTNNGDVAIGAATTLTGNATADGTNSVLNVNSGGSFNAVGLGLTNGGRLQVQGGAAAFSGAATADGASTELRMTSGSFDAASLALSGGATSLFEGGIATITGATTVGGVGSNVDVRSSAQFNAGSLAVNAGQIATAGDVNVTGAATVTGTGVLLDITAGTFDAGSLAVSGLSETNVYGAATIAGALTVSGGVSPISQTEFTLETGGSLTANSLAVTNRGRWTSLRDGNDTDIAGAVTVDGSGSLLIHHRGTFDAATLALTNSGAATFADDATFTGAVSADGTSSQFIVQPGGTFQGASFQATNGGSLTTSSGTATFTGAASFDGAGSQLTLFPVGALNAASLSVTDRATASLFDGSLATITGATTVDSNGAAIDVAAGGSFTGTTLALTDDGRFVTAGTTSFTGDVTLDQSNDDALVGDVGGLHVDGGTMDVGGRFEVGDLSTVEITGDLNVTGAVTSGLAAFLHVNSTGALTAGSGLEILDGTEIRNEGSVVVQSGDVVVHDGDLSAYQSSDFEIVSGDLAVVESSQLGSAGTVTVGGDVRIGGASAEFNSTGRLNAVNLILDADDPLNVPKFSDSSLFDVQGGAVDLSGAAIVRGANSHLDVRLGGTLDAASVTVVDGGTFEVDADSAANVSGDFALTDGLATVFDGGTLTLGSLTQAATGTLDVQSGGTLTVNGAWDAATVTLQDGAVYGGDTTFTGNVIAAGTLAPGNSPGTTTVGGNFNTVATTVLDIEVNPVLAGAAPRPGVDHDQIIVGGTATIDGGTLKVSQFAPGRLSRGTKYDFLVANALVVNDPLTLQNVTGFRFITRFDATTYSLIVGGDAAYAGMGASRNQRAVGGALDALNGAPALAGIFNALDTLPTEAATAAALDGLSGEIYGTHLSATNRSSLAFLDLIGGRDAAFPLHCQTRPAGLGGWWESYGTGGRVNGDANASTAELGTVGTAVGLTQSFVSGGVCVDAEAFYGFESATTRVPGVDSSVTSDLHRVGGSLRVGAGRAFGRVTAFGGTSESESRRAVQIDSPLLPFADRTTGAFDGSLAAADAETGLLFGSPSDYLMPIVGLRYAHTRQDELTEAGGLAALNVDERPLSELRARVGLRAGGVLIASNVLPVSGTMEAVYSRDVSAGTVGDYDARFAAAPGSTFAARGTDFGADRIVLGPGLTIGDGPVRLSTNYRAGLGEDSVLHSGDARLEVLF</sequence>
<dbReference type="InterPro" id="IPR036709">
    <property type="entry name" value="Autotransporte_beta_dom_sf"/>
</dbReference>
<dbReference type="RefSeq" id="WP_171188002.1">
    <property type="nucleotide sequence ID" value="NZ_WTPX01000094.1"/>
</dbReference>
<dbReference type="PROSITE" id="PS51208">
    <property type="entry name" value="AUTOTRANSPORTER"/>
    <property type="match status" value="1"/>
</dbReference>
<accession>A0ABX1VFV5</accession>
<reference evidence="2 3" key="1">
    <citation type="journal article" date="2020" name="Syst. Appl. Microbiol.">
        <title>Alienimonas chondri sp. nov., a novel planctomycete isolated from the biofilm of the red alga Chondrus crispus.</title>
        <authorList>
            <person name="Vitorino I."/>
            <person name="Albuquerque L."/>
            <person name="Wiegand S."/>
            <person name="Kallscheuer N."/>
            <person name="da Costa M.S."/>
            <person name="Lobo-da-Cunha A."/>
            <person name="Jogler C."/>
            <person name="Lage O.M."/>
        </authorList>
    </citation>
    <scope>NUCLEOTIDE SEQUENCE [LARGE SCALE GENOMIC DNA]</scope>
    <source>
        <strain evidence="2 3">LzC2</strain>
    </source>
</reference>
<dbReference type="InterPro" id="IPR005546">
    <property type="entry name" value="Autotransporte_beta"/>
</dbReference>
<dbReference type="SUPFAM" id="SSF51126">
    <property type="entry name" value="Pectin lyase-like"/>
    <property type="match status" value="1"/>
</dbReference>
<dbReference type="Proteomes" id="UP000609651">
    <property type="component" value="Unassembled WGS sequence"/>
</dbReference>
<name>A0ABX1VFV5_9PLAN</name>
<dbReference type="Gene3D" id="2.40.128.130">
    <property type="entry name" value="Autotransporter beta-domain"/>
    <property type="match status" value="1"/>
</dbReference>
<evidence type="ECO:0000313" key="2">
    <source>
        <dbReference type="EMBL" id="NNJ26722.1"/>
    </source>
</evidence>
<dbReference type="InterPro" id="IPR011050">
    <property type="entry name" value="Pectin_lyase_fold/virulence"/>
</dbReference>
<evidence type="ECO:0000259" key="1">
    <source>
        <dbReference type="PROSITE" id="PS51208"/>
    </source>
</evidence>
<protein>
    <recommendedName>
        <fullName evidence="1">Autotransporter domain-containing protein</fullName>
    </recommendedName>
</protein>
<proteinExistence type="predicted"/>
<dbReference type="EMBL" id="WTPX01000094">
    <property type="protein sequence ID" value="NNJ26722.1"/>
    <property type="molecule type" value="Genomic_DNA"/>
</dbReference>
<dbReference type="SMART" id="SM00869">
    <property type="entry name" value="Autotransporter"/>
    <property type="match status" value="1"/>
</dbReference>
<keyword evidence="3" id="KW-1185">Reference proteome</keyword>
<gene>
    <name evidence="2" type="ORF">LzC2_28130</name>
</gene>
<evidence type="ECO:0000313" key="3">
    <source>
        <dbReference type="Proteomes" id="UP000609651"/>
    </source>
</evidence>
<dbReference type="SUPFAM" id="SSF103515">
    <property type="entry name" value="Autotransporter"/>
    <property type="match status" value="1"/>
</dbReference>